<dbReference type="GeneID" id="99797214"/>
<accession>A0A0D7E9U5</accession>
<dbReference type="InterPro" id="IPR043130">
    <property type="entry name" value="CDP-OH_PTrfase_TM_dom"/>
</dbReference>
<gene>
    <name evidence="1" type="ORF">LO50_05695</name>
</gene>
<dbReference type="Gene3D" id="1.20.120.1760">
    <property type="match status" value="1"/>
</dbReference>
<dbReference type="InterPro" id="IPR000462">
    <property type="entry name" value="CDP-OH_P_trans"/>
</dbReference>
<dbReference type="GO" id="GO:0016780">
    <property type="term" value="F:phosphotransferase activity, for other substituted phosphate groups"/>
    <property type="evidence" value="ECO:0007669"/>
    <property type="project" value="InterPro"/>
</dbReference>
<keyword evidence="1" id="KW-0808">Transferase</keyword>
<dbReference type="GO" id="GO:0008654">
    <property type="term" value="P:phospholipid biosynthetic process"/>
    <property type="evidence" value="ECO:0007669"/>
    <property type="project" value="InterPro"/>
</dbReference>
<evidence type="ECO:0000313" key="2">
    <source>
        <dbReference type="Proteomes" id="UP000032439"/>
    </source>
</evidence>
<dbReference type="Pfam" id="PF01066">
    <property type="entry name" value="CDP-OH_P_transf"/>
    <property type="match status" value="1"/>
</dbReference>
<dbReference type="AlphaFoldDB" id="A0A0D7E9U5"/>
<dbReference type="EMBL" id="JXXD01000041">
    <property type="protein sequence ID" value="KIZ37396.1"/>
    <property type="molecule type" value="Genomic_DNA"/>
</dbReference>
<proteinExistence type="predicted"/>
<name>A0A0D7E9U5_STUST</name>
<dbReference type="GO" id="GO:0016020">
    <property type="term" value="C:membrane"/>
    <property type="evidence" value="ECO:0007669"/>
    <property type="project" value="InterPro"/>
</dbReference>
<protein>
    <submittedName>
        <fullName evidence="1">CDP-alcohol phosphatidyltransferase</fullName>
    </submittedName>
</protein>
<dbReference type="PATRIC" id="fig|316.110.peg.3525"/>
<dbReference type="RefSeq" id="WP_014822108.1">
    <property type="nucleotide sequence ID" value="NZ_CP066045.1"/>
</dbReference>
<dbReference type="Proteomes" id="UP000032439">
    <property type="component" value="Unassembled WGS sequence"/>
</dbReference>
<reference evidence="1 2" key="1">
    <citation type="submission" date="2014-11" db="EMBL/GenBank/DDBJ databases">
        <title>Genomics and ecophysiology of heterotrophic nitrogen fixing bacteria isolated from estuarine surface water.</title>
        <authorList>
            <person name="Bentzon-Tilia M."/>
            <person name="Severin I."/>
            <person name="Hansen L.H."/>
            <person name="Riemann L."/>
        </authorList>
    </citation>
    <scope>NUCLEOTIDE SEQUENCE [LARGE SCALE GENOMIC DNA]</scope>
    <source>
        <strain evidence="1 2">BAL361</strain>
    </source>
</reference>
<comment type="caution">
    <text evidence="1">The sequence shown here is derived from an EMBL/GenBank/DDBJ whole genome shotgun (WGS) entry which is preliminary data.</text>
</comment>
<sequence length="208" mass="21949">MPSIYQLKPRFQALLRPLVQRLHDSGITANQVTLAALVVSLAVAAAVALLIEHLWIFLLIPLWMLLRMALNAIDGMLAREFGQQSKLGAYLNELCDVAADAALYLPLALVTGVWPAAVVLVVVLAALTEYAGVLGPMVGASRRYDGPMGKSDRAFAFGVLATGVALGLLPAAWINGLLLLIAGLSILTLSNRVRQGLAETASAPAEAD</sequence>
<organism evidence="1 2">
    <name type="scientific">Stutzerimonas stutzeri</name>
    <name type="common">Pseudomonas stutzeri</name>
    <dbReference type="NCBI Taxonomy" id="316"/>
    <lineage>
        <taxon>Bacteria</taxon>
        <taxon>Pseudomonadati</taxon>
        <taxon>Pseudomonadota</taxon>
        <taxon>Gammaproteobacteria</taxon>
        <taxon>Pseudomonadales</taxon>
        <taxon>Pseudomonadaceae</taxon>
        <taxon>Stutzerimonas</taxon>
    </lineage>
</organism>
<evidence type="ECO:0000313" key="1">
    <source>
        <dbReference type="EMBL" id="KIZ37396.1"/>
    </source>
</evidence>